<keyword evidence="5 9" id="KW-0808">Transferase</keyword>
<comment type="caution">
    <text evidence="11">The sequence shown here is derived from an EMBL/GenBank/DDBJ whole genome shotgun (WGS) entry which is preliminary data.</text>
</comment>
<evidence type="ECO:0000256" key="3">
    <source>
        <dbReference type="ARBA" id="ARBA00010008"/>
    </source>
</evidence>
<dbReference type="PANTHER" id="PTHR13693">
    <property type="entry name" value="CLASS II AMINOTRANSFERASE/8-AMINO-7-OXONONANOATE SYNTHASE"/>
    <property type="match status" value="1"/>
</dbReference>
<evidence type="ECO:0000256" key="6">
    <source>
        <dbReference type="ARBA" id="ARBA00022756"/>
    </source>
</evidence>
<dbReference type="NCBIfam" id="TIGR00858">
    <property type="entry name" value="bioF"/>
    <property type="match status" value="1"/>
</dbReference>
<keyword evidence="6" id="KW-0093">Biotin biosynthesis</keyword>
<evidence type="ECO:0000256" key="2">
    <source>
        <dbReference type="ARBA" id="ARBA00004746"/>
    </source>
</evidence>
<organism evidence="11 12">
    <name type="scientific">Castellaniella daejeonensis</name>
    <dbReference type="NCBI Taxonomy" id="659013"/>
    <lineage>
        <taxon>Bacteria</taxon>
        <taxon>Pseudomonadati</taxon>
        <taxon>Pseudomonadota</taxon>
        <taxon>Betaproteobacteria</taxon>
        <taxon>Burkholderiales</taxon>
        <taxon>Alcaligenaceae</taxon>
        <taxon>Castellaniella</taxon>
    </lineage>
</organism>
<dbReference type="PROSITE" id="PS00599">
    <property type="entry name" value="AA_TRANSFER_CLASS_2"/>
    <property type="match status" value="1"/>
</dbReference>
<dbReference type="Gene3D" id="3.40.640.10">
    <property type="entry name" value="Type I PLP-dependent aspartate aminotransferase-like (Major domain)"/>
    <property type="match status" value="1"/>
</dbReference>
<accession>A0ABN0TIP0</accession>
<evidence type="ECO:0000313" key="11">
    <source>
        <dbReference type="EMBL" id="GAA0222679.1"/>
    </source>
</evidence>
<dbReference type="SUPFAM" id="SSF53383">
    <property type="entry name" value="PLP-dependent transferases"/>
    <property type="match status" value="1"/>
</dbReference>
<evidence type="ECO:0000313" key="12">
    <source>
        <dbReference type="Proteomes" id="UP001501176"/>
    </source>
</evidence>
<comment type="similarity">
    <text evidence="3 9">Belongs to the class-II pyridoxal-phosphate-dependent aminotransferase family. BioF subfamily.</text>
</comment>
<evidence type="ECO:0000256" key="1">
    <source>
        <dbReference type="ARBA" id="ARBA00001933"/>
    </source>
</evidence>
<evidence type="ECO:0000256" key="8">
    <source>
        <dbReference type="ARBA" id="ARBA00047715"/>
    </source>
</evidence>
<comment type="cofactor">
    <cofactor evidence="1 9">
        <name>pyridoxal 5'-phosphate</name>
        <dbReference type="ChEBI" id="CHEBI:597326"/>
    </cofactor>
</comment>
<reference evidence="11 12" key="1">
    <citation type="journal article" date="2019" name="Int. J. Syst. Evol. Microbiol.">
        <title>The Global Catalogue of Microorganisms (GCM) 10K type strain sequencing project: providing services to taxonomists for standard genome sequencing and annotation.</title>
        <authorList>
            <consortium name="The Broad Institute Genomics Platform"/>
            <consortium name="The Broad Institute Genome Sequencing Center for Infectious Disease"/>
            <person name="Wu L."/>
            <person name="Ma J."/>
        </authorList>
    </citation>
    <scope>NUCLEOTIDE SEQUENCE [LARGE SCALE GENOMIC DNA]</scope>
    <source>
        <strain evidence="11 12">JCM 16240</strain>
    </source>
</reference>
<dbReference type="PANTHER" id="PTHR13693:SF100">
    <property type="entry name" value="8-AMINO-7-OXONONANOATE SYNTHASE"/>
    <property type="match status" value="1"/>
</dbReference>
<dbReference type="EC" id="2.3.1.47" evidence="9"/>
<comment type="catalytic activity">
    <reaction evidence="8 9">
        <text>6-carboxyhexanoyl-[ACP] + L-alanine + H(+) = (8S)-8-amino-7-oxononanoate + holo-[ACP] + CO2</text>
        <dbReference type="Rhea" id="RHEA:42288"/>
        <dbReference type="Rhea" id="RHEA-COMP:9685"/>
        <dbReference type="Rhea" id="RHEA-COMP:9955"/>
        <dbReference type="ChEBI" id="CHEBI:15378"/>
        <dbReference type="ChEBI" id="CHEBI:16526"/>
        <dbReference type="ChEBI" id="CHEBI:57972"/>
        <dbReference type="ChEBI" id="CHEBI:64479"/>
        <dbReference type="ChEBI" id="CHEBI:78846"/>
        <dbReference type="ChEBI" id="CHEBI:149468"/>
        <dbReference type="EC" id="2.3.1.47"/>
    </reaction>
</comment>
<dbReference type="InterPro" id="IPR004839">
    <property type="entry name" value="Aminotransferase_I/II_large"/>
</dbReference>
<dbReference type="Proteomes" id="UP001501176">
    <property type="component" value="Unassembled WGS sequence"/>
</dbReference>
<comment type="subunit">
    <text evidence="4 9">Homodimer.</text>
</comment>
<feature type="domain" description="Aminotransferase class I/classII large" evidence="10">
    <location>
        <begin position="43"/>
        <end position="386"/>
    </location>
</feature>
<dbReference type="InterPro" id="IPR050087">
    <property type="entry name" value="AON_synthase_class-II"/>
</dbReference>
<evidence type="ECO:0000256" key="9">
    <source>
        <dbReference type="RuleBase" id="RU003693"/>
    </source>
</evidence>
<dbReference type="InterPro" id="IPR004723">
    <property type="entry name" value="AONS_Archaea/Proteobacteria"/>
</dbReference>
<dbReference type="InterPro" id="IPR001917">
    <property type="entry name" value="Aminotrans_II_pyridoxalP_BS"/>
</dbReference>
<comment type="pathway">
    <text evidence="2 9">Cofactor biosynthesis; biotin biosynthesis.</text>
</comment>
<dbReference type="EMBL" id="BAAAFN010000008">
    <property type="protein sequence ID" value="GAA0222679.1"/>
    <property type="molecule type" value="Genomic_DNA"/>
</dbReference>
<dbReference type="RefSeq" id="WP_343820311.1">
    <property type="nucleotide sequence ID" value="NZ_BAAAFN010000008.1"/>
</dbReference>
<sequence length="394" mass="41752">MARDRFDPFFERYLRAAQQEHLRRSIRVFGHAFPGRRVQGGREILDFCSNDYLGLSLHPDLIARACSYVRNHGAGATASRLVCGTGPACTEVEARIAHAKGTQAALLFSSGWQANAAVLPALLRVLGSDAQVYVDRLAHASLHQGCRAAGIRQIRFRHNDLDHLEAQLQARAGQPGQRMIVTESVFSMDGDRCDVTALAGLAERHGAFLYLDEAHATGVLGPDGMGLSSLAGGRVDLAMGTFSKALGSFGAYVAGSRALCDYLINACSGFIYTTALPPAVLGAIDAALDLVPGMQAERASLMAKADALRRVLQSMGLDTGASSTQIVPVLVGDECRALALSQALERCGVLVTAIRPPTVPRGTSRLRIALSAAHSHADIGRLTDALSQALEATA</sequence>
<evidence type="ECO:0000256" key="5">
    <source>
        <dbReference type="ARBA" id="ARBA00022679"/>
    </source>
</evidence>
<keyword evidence="7 9" id="KW-0663">Pyridoxal phosphate</keyword>
<evidence type="ECO:0000259" key="10">
    <source>
        <dbReference type="Pfam" id="PF00155"/>
    </source>
</evidence>
<gene>
    <name evidence="11" type="primary">bioF</name>
    <name evidence="11" type="ORF">GCM10009125_09660</name>
</gene>
<dbReference type="Pfam" id="PF00155">
    <property type="entry name" value="Aminotran_1_2"/>
    <property type="match status" value="1"/>
</dbReference>
<dbReference type="InterPro" id="IPR015421">
    <property type="entry name" value="PyrdxlP-dep_Trfase_major"/>
</dbReference>
<name>A0ABN0TIP0_9BURK</name>
<keyword evidence="12" id="KW-1185">Reference proteome</keyword>
<proteinExistence type="inferred from homology"/>
<evidence type="ECO:0000256" key="4">
    <source>
        <dbReference type="ARBA" id="ARBA00011738"/>
    </source>
</evidence>
<protein>
    <recommendedName>
        <fullName evidence="9">8-amino-7-ketopelargonate synthase</fullName>
        <ecNumber evidence="9">2.3.1.47</ecNumber>
    </recommendedName>
</protein>
<dbReference type="InterPro" id="IPR015422">
    <property type="entry name" value="PyrdxlP-dep_Trfase_small"/>
</dbReference>
<dbReference type="InterPro" id="IPR015424">
    <property type="entry name" value="PyrdxlP-dep_Trfase"/>
</dbReference>
<dbReference type="CDD" id="cd06454">
    <property type="entry name" value="KBL_like"/>
    <property type="match status" value="1"/>
</dbReference>
<dbReference type="Gene3D" id="3.90.1150.10">
    <property type="entry name" value="Aspartate Aminotransferase, domain 1"/>
    <property type="match status" value="1"/>
</dbReference>
<evidence type="ECO:0000256" key="7">
    <source>
        <dbReference type="ARBA" id="ARBA00022898"/>
    </source>
</evidence>
<comment type="function">
    <text evidence="9">Catalyzes the decarboxylative condensation of pimeloyl-[acyl-carrier protein] and L-alanine to produce 8-amino-7-oxononanoate (AON), [acyl-carrier protein], and carbon dioxide.</text>
</comment>